<dbReference type="InterPro" id="IPR011330">
    <property type="entry name" value="Glyco_hydro/deAcase_b/a-brl"/>
</dbReference>
<feature type="domain" description="NodB homology" evidence="5">
    <location>
        <begin position="24"/>
        <end position="251"/>
    </location>
</feature>
<name>A0ABU3MK47_9PROT</name>
<organism evidence="6 7">
    <name type="scientific">Roseomonas gilardii</name>
    <dbReference type="NCBI Taxonomy" id="257708"/>
    <lineage>
        <taxon>Bacteria</taxon>
        <taxon>Pseudomonadati</taxon>
        <taxon>Pseudomonadota</taxon>
        <taxon>Alphaproteobacteria</taxon>
        <taxon>Acetobacterales</taxon>
        <taxon>Roseomonadaceae</taxon>
        <taxon>Roseomonas</taxon>
    </lineage>
</organism>
<dbReference type="Gene3D" id="3.20.20.370">
    <property type="entry name" value="Glycoside hydrolase/deacetylase"/>
    <property type="match status" value="1"/>
</dbReference>
<proteinExistence type="inferred from homology"/>
<dbReference type="InterPro" id="IPR002509">
    <property type="entry name" value="NODB_dom"/>
</dbReference>
<keyword evidence="7" id="KW-1185">Reference proteome</keyword>
<evidence type="ECO:0000313" key="6">
    <source>
        <dbReference type="EMBL" id="MDT8333192.1"/>
    </source>
</evidence>
<protein>
    <recommendedName>
        <fullName evidence="3">Chitooligosaccharide deacetylase</fullName>
    </recommendedName>
    <alternativeName>
        <fullName evidence="4">Nodulation protein B</fullName>
    </alternativeName>
</protein>
<evidence type="ECO:0000256" key="1">
    <source>
        <dbReference type="ARBA" id="ARBA00003236"/>
    </source>
</evidence>
<evidence type="ECO:0000259" key="5">
    <source>
        <dbReference type="PROSITE" id="PS51677"/>
    </source>
</evidence>
<dbReference type="PANTHER" id="PTHR47561">
    <property type="entry name" value="POLYSACCHARIDE DEACETYLASE FAMILY PROTEIN (AFU_ORTHOLOGUE AFUA_6G05030)"/>
    <property type="match status" value="1"/>
</dbReference>
<dbReference type="SUPFAM" id="SSF88713">
    <property type="entry name" value="Glycoside hydrolase/deacetylase"/>
    <property type="match status" value="1"/>
</dbReference>
<sequence length="251" mass="26996">MSGTLLLTVNVQGLGPERAELPGTPLFGRFAHGGYTGRVGLARLLDALGDLGVGATFFWPSTEAEAMPALLERCLAEGHEVAAHGHDFEDHMVLDPAREETLLGEAHAMLTRLCGAAPLGFRAPTGTLSANTLPILARLGYRYDSSFVDDDAPYSLADDGGDAMLELPWSEGLADATHFRRRLTQDRAEAILNEELDALLPVEGYACLTLHPRADLGLARAARLPILRRLIERAAALGATPRRCRDILPTP</sequence>
<comment type="similarity">
    <text evidence="2">Belongs to the polysaccharide deacetylase family.</text>
</comment>
<gene>
    <name evidence="6" type="ORF">RQ831_19245</name>
</gene>
<comment type="function">
    <text evidence="1">Is involved in generating a small heat-stable compound (Nod), an acylated oligomer of N-acetylglucosamine, that stimulates mitosis in various plant protoplasts.</text>
</comment>
<accession>A0ABU3MK47</accession>
<dbReference type="PROSITE" id="PS51677">
    <property type="entry name" value="NODB"/>
    <property type="match status" value="1"/>
</dbReference>
<dbReference type="Pfam" id="PF01522">
    <property type="entry name" value="Polysacc_deac_1"/>
    <property type="match status" value="1"/>
</dbReference>
<evidence type="ECO:0000256" key="4">
    <source>
        <dbReference type="ARBA" id="ARBA00032976"/>
    </source>
</evidence>
<evidence type="ECO:0000313" key="7">
    <source>
        <dbReference type="Proteomes" id="UP001258945"/>
    </source>
</evidence>
<dbReference type="PANTHER" id="PTHR47561:SF1">
    <property type="entry name" value="POLYSACCHARIDE DEACETYLASE FAMILY PROTEIN (AFU_ORTHOLOGUE AFUA_6G05030)"/>
    <property type="match status" value="1"/>
</dbReference>
<dbReference type="RefSeq" id="WP_314284407.1">
    <property type="nucleotide sequence ID" value="NZ_JAVVDO010000046.1"/>
</dbReference>
<reference evidence="6 7" key="1">
    <citation type="journal article" date="2019" name="Microb. Pathog.">
        <title>Comparison of VITEK 2, MALDI-TOF MS, 16S rRNA gene sequencing, and whole-genome sequencing for identification of Roseomonas mucosa.</title>
        <authorList>
            <person name="Rudolph W.W."/>
            <person name="Gunzer F."/>
            <person name="Trauth M."/>
            <person name="Bunk B."/>
            <person name="Bigge R."/>
            <person name="Schrottner P."/>
        </authorList>
    </citation>
    <scope>NUCLEOTIDE SEQUENCE [LARGE SCALE GENOMIC DNA]</scope>
    <source>
        <strain evidence="6 7">DSM 103800</strain>
    </source>
</reference>
<dbReference type="EMBL" id="JAVVDO010000046">
    <property type="protein sequence ID" value="MDT8333192.1"/>
    <property type="molecule type" value="Genomic_DNA"/>
</dbReference>
<evidence type="ECO:0000256" key="2">
    <source>
        <dbReference type="ARBA" id="ARBA00010973"/>
    </source>
</evidence>
<evidence type="ECO:0000256" key="3">
    <source>
        <dbReference type="ARBA" id="ARBA00020071"/>
    </source>
</evidence>
<dbReference type="Proteomes" id="UP001258945">
    <property type="component" value="Unassembled WGS sequence"/>
</dbReference>
<comment type="caution">
    <text evidence="6">The sequence shown here is derived from an EMBL/GenBank/DDBJ whole genome shotgun (WGS) entry which is preliminary data.</text>
</comment>